<dbReference type="STRING" id="231916.A0A409YBM2"/>
<feature type="region of interest" description="Disordered" evidence="1">
    <location>
        <begin position="167"/>
        <end position="208"/>
    </location>
</feature>
<dbReference type="Proteomes" id="UP000284706">
    <property type="component" value="Unassembled WGS sequence"/>
</dbReference>
<comment type="caution">
    <text evidence="2">The sequence shown here is derived from an EMBL/GenBank/DDBJ whole genome shotgun (WGS) entry which is preliminary data.</text>
</comment>
<feature type="region of interest" description="Disordered" evidence="1">
    <location>
        <begin position="99"/>
        <end position="150"/>
    </location>
</feature>
<dbReference type="OrthoDB" id="3063746at2759"/>
<dbReference type="EMBL" id="NHYE01001008">
    <property type="protein sequence ID" value="PPR00390.1"/>
    <property type="molecule type" value="Genomic_DNA"/>
</dbReference>
<gene>
    <name evidence="2" type="ORF">CVT26_009671</name>
</gene>
<feature type="compositionally biased region" description="Polar residues" evidence="1">
    <location>
        <begin position="228"/>
        <end position="241"/>
    </location>
</feature>
<feature type="compositionally biased region" description="Low complexity" evidence="1">
    <location>
        <begin position="255"/>
        <end position="268"/>
    </location>
</feature>
<protein>
    <submittedName>
        <fullName evidence="2">Uncharacterized protein</fullName>
    </submittedName>
</protein>
<reference evidence="2 3" key="1">
    <citation type="journal article" date="2018" name="Evol. Lett.">
        <title>Horizontal gene cluster transfer increased hallucinogenic mushroom diversity.</title>
        <authorList>
            <person name="Reynolds H.T."/>
            <person name="Vijayakumar V."/>
            <person name="Gluck-Thaler E."/>
            <person name="Korotkin H.B."/>
            <person name="Matheny P.B."/>
            <person name="Slot J.C."/>
        </authorList>
    </citation>
    <scope>NUCLEOTIDE SEQUENCE [LARGE SCALE GENOMIC DNA]</scope>
    <source>
        <strain evidence="2 3">SRW20</strain>
    </source>
</reference>
<evidence type="ECO:0000256" key="1">
    <source>
        <dbReference type="SAM" id="MobiDB-lite"/>
    </source>
</evidence>
<feature type="compositionally biased region" description="Low complexity" evidence="1">
    <location>
        <begin position="278"/>
        <end position="290"/>
    </location>
</feature>
<feature type="region of interest" description="Disordered" evidence="1">
    <location>
        <begin position="224"/>
        <end position="315"/>
    </location>
</feature>
<feature type="compositionally biased region" description="Low complexity" evidence="1">
    <location>
        <begin position="128"/>
        <end position="142"/>
    </location>
</feature>
<keyword evidence="3" id="KW-1185">Reference proteome</keyword>
<accession>A0A409YBM2</accession>
<dbReference type="AlphaFoldDB" id="A0A409YBM2"/>
<organism evidence="2 3">
    <name type="scientific">Gymnopilus dilepis</name>
    <dbReference type="NCBI Taxonomy" id="231916"/>
    <lineage>
        <taxon>Eukaryota</taxon>
        <taxon>Fungi</taxon>
        <taxon>Dikarya</taxon>
        <taxon>Basidiomycota</taxon>
        <taxon>Agaricomycotina</taxon>
        <taxon>Agaricomycetes</taxon>
        <taxon>Agaricomycetidae</taxon>
        <taxon>Agaricales</taxon>
        <taxon>Agaricineae</taxon>
        <taxon>Hymenogastraceae</taxon>
        <taxon>Gymnopilus</taxon>
    </lineage>
</organism>
<sequence length="628" mass="67600">MSAPRKGTSERNSNRRAPSRRRGGEGGPGTPPDNSAEHVALDPDDSLYRSSVPRTRVVDEAPLRRSGRRTYSQNLSASPAGPQFRWVIDVGSASLGRAAVEEDDIDPNNVSALDEEVAAMDSATYPDASRSSAHPSPSAHASTLPPTVTTSHGVRFADKVAQSVAAGIYGHPVTTVTDRKGKRRREPSPEGDSLDNPSERQPLPPREDLEAEALRSAIAVSLQDRQLKSMSVASGSAQRSSMPAIAGQPSTPQGSRSASTSTTPVSTSGLASSVTILSTPNASSASPPAAGNETPRRSFGQVVTARGSPSVPITRRARPSNEYRVTTLPAVCEVTNPVLQDPLLAPFYVGLPNLTLGRFYSWSSHQGVGDGPIFFSTWGSIAPNMDFDAVLDIINFVSHGRFLNPSRASPRLTTTFINPSGHDMRLQVGREPAILISTIYVRESFLYHFPPRDILRHGIAGIGHSQEFERQVSFVCMAFNRPELVAQMYMGVLSYTTRGVRAPLPAVSGRAVSSAIPSPSTAPGPRPSGTAYQSDHGFVLNNEDTIPVYDGRHHRIDMSNLDNLASQLPLFEGEVPVESLAAVGYTVNVFWSTRYENWQVSHNVRFVIVLGTPEFEGEEEEEDDSADA</sequence>
<name>A0A409YBM2_9AGAR</name>
<proteinExistence type="predicted"/>
<feature type="region of interest" description="Disordered" evidence="1">
    <location>
        <begin position="1"/>
        <end position="82"/>
    </location>
</feature>
<evidence type="ECO:0000313" key="3">
    <source>
        <dbReference type="Proteomes" id="UP000284706"/>
    </source>
</evidence>
<evidence type="ECO:0000313" key="2">
    <source>
        <dbReference type="EMBL" id="PPR00390.1"/>
    </source>
</evidence>
<dbReference type="InParanoid" id="A0A409YBM2"/>